<evidence type="ECO:0000313" key="7">
    <source>
        <dbReference type="EMBL" id="WMW21958.1"/>
    </source>
</evidence>
<dbReference type="PROSITE" id="PS51371">
    <property type="entry name" value="CBS"/>
    <property type="match status" value="2"/>
</dbReference>
<dbReference type="InterPro" id="IPR051257">
    <property type="entry name" value="Diverse_CBS-Domain"/>
</dbReference>
<dbReference type="GO" id="GO:0009086">
    <property type="term" value="P:methionine biosynthetic process"/>
    <property type="evidence" value="ECO:0007669"/>
    <property type="project" value="UniProtKB-KW"/>
</dbReference>
<dbReference type="SUPFAM" id="SSF54631">
    <property type="entry name" value="CBS-domain pair"/>
    <property type="match status" value="1"/>
</dbReference>
<accession>A0AA51UF15</accession>
<evidence type="ECO:0000256" key="4">
    <source>
        <dbReference type="PROSITE-ProRule" id="PRU00703"/>
    </source>
</evidence>
<evidence type="ECO:0000256" key="1">
    <source>
        <dbReference type="ARBA" id="ARBA00022605"/>
    </source>
</evidence>
<dbReference type="PANTHER" id="PTHR43080">
    <property type="entry name" value="CBS DOMAIN-CONTAINING PROTEIN CBSX3, MITOCHONDRIAL"/>
    <property type="match status" value="1"/>
</dbReference>
<keyword evidence="2 4" id="KW-0129">CBS domain</keyword>
<keyword evidence="8" id="KW-1185">Reference proteome</keyword>
<dbReference type="SMART" id="SM00116">
    <property type="entry name" value="CBS"/>
    <property type="match status" value="2"/>
</dbReference>
<gene>
    <name evidence="7" type="ORF">RE476_11380</name>
</gene>
<organism evidence="7 8">
    <name type="scientific">Methanolobus mangrovi</name>
    <dbReference type="NCBI Taxonomy" id="3072977"/>
    <lineage>
        <taxon>Archaea</taxon>
        <taxon>Methanobacteriati</taxon>
        <taxon>Methanobacteriota</taxon>
        <taxon>Stenosarchaea group</taxon>
        <taxon>Methanomicrobia</taxon>
        <taxon>Methanosarcinales</taxon>
        <taxon>Methanosarcinaceae</taxon>
        <taxon>Methanolobus</taxon>
    </lineage>
</organism>
<dbReference type="InterPro" id="IPR046342">
    <property type="entry name" value="CBS_dom_sf"/>
</dbReference>
<dbReference type="EMBL" id="CP133594">
    <property type="protein sequence ID" value="WMW21958.1"/>
    <property type="molecule type" value="Genomic_DNA"/>
</dbReference>
<evidence type="ECO:0000256" key="2">
    <source>
        <dbReference type="ARBA" id="ARBA00023122"/>
    </source>
</evidence>
<dbReference type="AlphaFoldDB" id="A0AA51UF15"/>
<dbReference type="Pfam" id="PF00571">
    <property type="entry name" value="CBS"/>
    <property type="match status" value="2"/>
</dbReference>
<dbReference type="PANTHER" id="PTHR43080:SF2">
    <property type="entry name" value="CBS DOMAIN-CONTAINING PROTEIN"/>
    <property type="match status" value="1"/>
</dbReference>
<feature type="domain" description="CBS" evidence="6">
    <location>
        <begin position="118"/>
        <end position="172"/>
    </location>
</feature>
<dbReference type="RefSeq" id="WP_309307752.1">
    <property type="nucleotide sequence ID" value="NZ_CP133594.1"/>
</dbReference>
<dbReference type="Gene3D" id="3.10.580.10">
    <property type="entry name" value="CBS-domain"/>
    <property type="match status" value="2"/>
</dbReference>
<keyword evidence="1" id="KW-0028">Amino-acid biosynthesis</keyword>
<dbReference type="GeneID" id="84230751"/>
<evidence type="ECO:0000256" key="5">
    <source>
        <dbReference type="SAM" id="MobiDB-lite"/>
    </source>
</evidence>
<feature type="region of interest" description="Disordered" evidence="5">
    <location>
        <begin position="1"/>
        <end position="25"/>
    </location>
</feature>
<proteinExistence type="predicted"/>
<feature type="domain" description="CBS" evidence="6">
    <location>
        <begin position="41"/>
        <end position="99"/>
    </location>
</feature>
<sequence length="172" mass="19625">MIEKEEESLENSENGKGIEDSPRDRTRLSDICADVKISQIMSKETTVVRDTEPIENIIELMTRTPYHSFPVLNSDDELVGVIDQENILELLFFERSHRTHHTHLMAIKALSEEAATLMVHHPVTISHDASLCEAADLMIKHHINRMCVVDGKKLVGVISKSDLIKKIYELRR</sequence>
<name>A0AA51UF15_9EURY</name>
<reference evidence="7" key="1">
    <citation type="submission" date="2023-08" db="EMBL/GenBank/DDBJ databases">
        <title>Methanolobus mangrovi sp. nov. and Methanolobus sediminis sp. nov, two novel methylotrophic methanogens isolated from mangrove sediments in China.</title>
        <authorList>
            <person name="Zhou J."/>
        </authorList>
    </citation>
    <scope>NUCLEOTIDE SEQUENCE</scope>
    <source>
        <strain evidence="7">FTZ2</strain>
    </source>
</reference>
<dbReference type="InterPro" id="IPR000644">
    <property type="entry name" value="CBS_dom"/>
</dbReference>
<protein>
    <submittedName>
        <fullName evidence="7">CBS domain-containing protein</fullName>
    </submittedName>
</protein>
<dbReference type="Proteomes" id="UP001183006">
    <property type="component" value="Chromosome"/>
</dbReference>
<evidence type="ECO:0000256" key="3">
    <source>
        <dbReference type="ARBA" id="ARBA00023167"/>
    </source>
</evidence>
<evidence type="ECO:0000313" key="8">
    <source>
        <dbReference type="Proteomes" id="UP001183006"/>
    </source>
</evidence>
<keyword evidence="3" id="KW-0486">Methionine biosynthesis</keyword>
<evidence type="ECO:0000259" key="6">
    <source>
        <dbReference type="PROSITE" id="PS51371"/>
    </source>
</evidence>
<feature type="compositionally biased region" description="Basic and acidic residues" evidence="5">
    <location>
        <begin position="16"/>
        <end position="25"/>
    </location>
</feature>
<feature type="compositionally biased region" description="Acidic residues" evidence="5">
    <location>
        <begin position="1"/>
        <end position="10"/>
    </location>
</feature>
<dbReference type="KEGG" id="mmav:RE476_11380"/>